<protein>
    <submittedName>
        <fullName evidence="1">Uncharacterized protein</fullName>
    </submittedName>
</protein>
<sequence length="61" mass="6353">MAVPFQDVAQPISAGASAFRSRRLPLLQSCVGTDAISAWKPSVNDAVLILPSAKPGGSFVR</sequence>
<dbReference type="Proteomes" id="UP000517759">
    <property type="component" value="Unassembled WGS sequence"/>
</dbReference>
<reference evidence="1 2" key="1">
    <citation type="submission" date="2020-08" db="EMBL/GenBank/DDBJ databases">
        <title>Genomic Encyclopedia of Type Strains, Phase IV (KMG-IV): sequencing the most valuable type-strain genomes for metagenomic binning, comparative biology and taxonomic classification.</title>
        <authorList>
            <person name="Goeker M."/>
        </authorList>
    </citation>
    <scope>NUCLEOTIDE SEQUENCE [LARGE SCALE GENOMIC DNA]</scope>
    <source>
        <strain evidence="1 2">DSM 24105</strain>
    </source>
</reference>
<organism evidence="1 2">
    <name type="scientific">Methylobacterium brachythecii</name>
    <dbReference type="NCBI Taxonomy" id="1176177"/>
    <lineage>
        <taxon>Bacteria</taxon>
        <taxon>Pseudomonadati</taxon>
        <taxon>Pseudomonadota</taxon>
        <taxon>Alphaproteobacteria</taxon>
        <taxon>Hyphomicrobiales</taxon>
        <taxon>Methylobacteriaceae</taxon>
        <taxon>Methylobacterium</taxon>
    </lineage>
</organism>
<dbReference type="AlphaFoldDB" id="A0A7W6AG03"/>
<dbReference type="EMBL" id="JACIDN010000002">
    <property type="protein sequence ID" value="MBB3901601.1"/>
    <property type="molecule type" value="Genomic_DNA"/>
</dbReference>
<comment type="caution">
    <text evidence="1">The sequence shown here is derived from an EMBL/GenBank/DDBJ whole genome shotgun (WGS) entry which is preliminary data.</text>
</comment>
<accession>A0A7W6AG03</accession>
<evidence type="ECO:0000313" key="2">
    <source>
        <dbReference type="Proteomes" id="UP000517759"/>
    </source>
</evidence>
<proteinExistence type="predicted"/>
<gene>
    <name evidence="1" type="ORF">GGR33_001087</name>
</gene>
<evidence type="ECO:0000313" key="1">
    <source>
        <dbReference type="EMBL" id="MBB3901601.1"/>
    </source>
</evidence>
<name>A0A7W6AG03_9HYPH</name>